<feature type="region of interest" description="Disordered" evidence="5">
    <location>
        <begin position="220"/>
        <end position="309"/>
    </location>
</feature>
<gene>
    <name evidence="6" type="ORF">ACA1_113440</name>
</gene>
<keyword evidence="3" id="KW-0963">Cytoplasm</keyword>
<dbReference type="Pfam" id="PF03517">
    <property type="entry name" value="Voldacs"/>
    <property type="match status" value="1"/>
</dbReference>
<dbReference type="Proteomes" id="UP000011083">
    <property type="component" value="Unassembled WGS sequence"/>
</dbReference>
<dbReference type="KEGG" id="acan:ACA1_113440"/>
<feature type="compositionally biased region" description="Polar residues" evidence="5">
    <location>
        <begin position="245"/>
        <end position="254"/>
    </location>
</feature>
<dbReference type="EMBL" id="KB007926">
    <property type="protein sequence ID" value="ELR19999.1"/>
    <property type="molecule type" value="Genomic_DNA"/>
</dbReference>
<dbReference type="AlphaFoldDB" id="L8H396"/>
<dbReference type="GeneID" id="14920838"/>
<evidence type="ECO:0000313" key="6">
    <source>
        <dbReference type="EMBL" id="ELR19999.1"/>
    </source>
</evidence>
<keyword evidence="7" id="KW-1185">Reference proteome</keyword>
<evidence type="ECO:0000256" key="5">
    <source>
        <dbReference type="SAM" id="MobiDB-lite"/>
    </source>
</evidence>
<dbReference type="GO" id="GO:0000387">
    <property type="term" value="P:spliceosomal snRNP assembly"/>
    <property type="evidence" value="ECO:0007669"/>
    <property type="project" value="TreeGrafter"/>
</dbReference>
<dbReference type="GO" id="GO:0045292">
    <property type="term" value="P:mRNA cis splicing, via spliceosome"/>
    <property type="evidence" value="ECO:0007669"/>
    <property type="project" value="TreeGrafter"/>
</dbReference>
<dbReference type="Gene3D" id="2.30.29.30">
    <property type="entry name" value="Pleckstrin-homology domain (PH domain)/Phosphotyrosine-binding domain (PTB)"/>
    <property type="match status" value="1"/>
</dbReference>
<dbReference type="STRING" id="1257118.L8H396"/>
<dbReference type="GO" id="GO:0005681">
    <property type="term" value="C:spliceosomal complex"/>
    <property type="evidence" value="ECO:0007669"/>
    <property type="project" value="TreeGrafter"/>
</dbReference>
<dbReference type="PANTHER" id="PTHR21399">
    <property type="entry name" value="CHLORIDE CONDUCTANCE REGULATORY PROTEIN ICLN"/>
    <property type="match status" value="1"/>
</dbReference>
<feature type="compositionally biased region" description="Acidic residues" evidence="5">
    <location>
        <begin position="174"/>
        <end position="186"/>
    </location>
</feature>
<dbReference type="InterPro" id="IPR039924">
    <property type="entry name" value="ICln/Lot5/Saf5"/>
</dbReference>
<proteinExistence type="predicted"/>
<evidence type="ECO:0000256" key="2">
    <source>
        <dbReference type="ARBA" id="ARBA00004496"/>
    </source>
</evidence>
<dbReference type="GO" id="GO:0034715">
    <property type="term" value="C:pICln-Sm protein complex"/>
    <property type="evidence" value="ECO:0007669"/>
    <property type="project" value="TreeGrafter"/>
</dbReference>
<keyword evidence="4" id="KW-0539">Nucleus</keyword>
<evidence type="ECO:0000313" key="7">
    <source>
        <dbReference type="Proteomes" id="UP000011083"/>
    </source>
</evidence>
<dbReference type="InterPro" id="IPR011993">
    <property type="entry name" value="PH-like_dom_sf"/>
</dbReference>
<protein>
    <submittedName>
        <fullName evidence="6">Uncharacterized protein</fullName>
    </submittedName>
</protein>
<dbReference type="VEuPathDB" id="AmoebaDB:ACA1_113440"/>
<feature type="compositionally biased region" description="Basic residues" evidence="5">
    <location>
        <begin position="220"/>
        <end position="236"/>
    </location>
</feature>
<evidence type="ECO:0000256" key="4">
    <source>
        <dbReference type="ARBA" id="ARBA00023242"/>
    </source>
</evidence>
<organism evidence="6 7">
    <name type="scientific">Acanthamoeba castellanii (strain ATCC 30010 / Neff)</name>
    <dbReference type="NCBI Taxonomy" id="1257118"/>
    <lineage>
        <taxon>Eukaryota</taxon>
        <taxon>Amoebozoa</taxon>
        <taxon>Discosea</taxon>
        <taxon>Longamoebia</taxon>
        <taxon>Centramoebida</taxon>
        <taxon>Acanthamoebidae</taxon>
        <taxon>Acanthamoeba</taxon>
    </lineage>
</organism>
<name>L8H396_ACACF</name>
<reference evidence="6 7" key="1">
    <citation type="journal article" date="2013" name="Genome Biol.">
        <title>Genome of Acanthamoeba castellanii highlights extensive lateral gene transfer and early evolution of tyrosine kinase signaling.</title>
        <authorList>
            <person name="Clarke M."/>
            <person name="Lohan A.J."/>
            <person name="Liu B."/>
            <person name="Lagkouvardos I."/>
            <person name="Roy S."/>
            <person name="Zafar N."/>
            <person name="Bertelli C."/>
            <person name="Schilde C."/>
            <person name="Kianianmomeni A."/>
            <person name="Burglin T.R."/>
            <person name="Frech C."/>
            <person name="Turcotte B."/>
            <person name="Kopec K.O."/>
            <person name="Synnott J.M."/>
            <person name="Choo C."/>
            <person name="Paponov I."/>
            <person name="Finkler A."/>
            <person name="Soon Heng Tan C."/>
            <person name="Hutchins A.P."/>
            <person name="Weinmeier T."/>
            <person name="Rattei T."/>
            <person name="Chu J.S."/>
            <person name="Gimenez G."/>
            <person name="Irimia M."/>
            <person name="Rigden D.J."/>
            <person name="Fitzpatrick D.A."/>
            <person name="Lorenzo-Morales J."/>
            <person name="Bateman A."/>
            <person name="Chiu C.H."/>
            <person name="Tang P."/>
            <person name="Hegemann P."/>
            <person name="Fromm H."/>
            <person name="Raoult D."/>
            <person name="Greub G."/>
            <person name="Miranda-Saavedra D."/>
            <person name="Chen N."/>
            <person name="Nash P."/>
            <person name="Ginger M.L."/>
            <person name="Horn M."/>
            <person name="Schaap P."/>
            <person name="Caler L."/>
            <person name="Loftus B."/>
        </authorList>
    </citation>
    <scope>NUCLEOTIDE SEQUENCE [LARGE SCALE GENOMIC DNA]</scope>
    <source>
        <strain evidence="6 7">Neff</strain>
    </source>
</reference>
<evidence type="ECO:0000256" key="3">
    <source>
        <dbReference type="ARBA" id="ARBA00022490"/>
    </source>
</evidence>
<evidence type="ECO:0000256" key="1">
    <source>
        <dbReference type="ARBA" id="ARBA00004123"/>
    </source>
</evidence>
<dbReference type="GO" id="GO:0005829">
    <property type="term" value="C:cytosol"/>
    <property type="evidence" value="ECO:0007669"/>
    <property type="project" value="TreeGrafter"/>
</dbReference>
<feature type="compositionally biased region" description="Polar residues" evidence="5">
    <location>
        <begin position="267"/>
        <end position="279"/>
    </location>
</feature>
<dbReference type="PANTHER" id="PTHR21399:SF0">
    <property type="entry name" value="METHYLOSOME SUBUNIT PICLN"/>
    <property type="match status" value="1"/>
</dbReference>
<accession>L8H396</accession>
<dbReference type="RefSeq" id="XP_004342108.1">
    <property type="nucleotide sequence ID" value="XM_004342059.1"/>
</dbReference>
<feature type="region of interest" description="Disordered" evidence="5">
    <location>
        <begin position="167"/>
        <end position="201"/>
    </location>
</feature>
<comment type="subcellular location">
    <subcellularLocation>
        <location evidence="2">Cytoplasm</location>
    </subcellularLocation>
    <subcellularLocation>
        <location evidence="1">Nucleus</location>
    </subcellularLocation>
</comment>
<dbReference type="OrthoDB" id="19714at2759"/>
<sequence length="449" mass="48526">MPLVSVSQRKEDGTPLLGIGEEMILALPGVECHFDPSGPSEGPGSLYVTTKNVIWLSSQVCIGDKGYALDFPYIVMHAIAGAESSLYGGRACLYCQLDGDDLHEVAFIPSDPAALQGLYSAFSRGAMLNPDEEQEGEGDFYYNENEVGAATGERLEGMMDLSQLQDSLPHDGYGEEQFEDGEEGGMEDGTHTSIPSGSARRKRAGRLFLCARLTTAPSRWRRRTPRPRRSCRHRRSWPGTWPPTRASTSKTTMATPCASARTRHRTSTAPRPSLCSSAPSKIGPRRGSRPTRAVAVSTAQPREPPPYNSPANRAIASVSEPVTCKYHFVVGTPEACGHRVFERSAAVAGSETWYMEIFEAHDEAIGCVVHAAGFGQSSPIHSGVVTDFSLGLEKDKTALAIASFEARHGQRLSYGRQDVRVSEGVLKPRSLPLPALPNYLAITATTTTA</sequence>